<dbReference type="RefSeq" id="WP_116693844.1">
    <property type="nucleotide sequence ID" value="NZ_QEHR01000003.1"/>
</dbReference>
<organism evidence="2 3">
    <name type="scientific">Marixanthomonas spongiae</name>
    <dbReference type="NCBI Taxonomy" id="2174845"/>
    <lineage>
        <taxon>Bacteria</taxon>
        <taxon>Pseudomonadati</taxon>
        <taxon>Bacteroidota</taxon>
        <taxon>Flavobacteriia</taxon>
        <taxon>Flavobacteriales</taxon>
        <taxon>Flavobacteriaceae</taxon>
        <taxon>Marixanthomonas</taxon>
    </lineage>
</organism>
<keyword evidence="1" id="KW-0812">Transmembrane</keyword>
<feature type="transmembrane region" description="Helical" evidence="1">
    <location>
        <begin position="6"/>
        <end position="25"/>
    </location>
</feature>
<dbReference type="EMBL" id="QEHR01000003">
    <property type="protein sequence ID" value="PVW15821.1"/>
    <property type="molecule type" value="Genomic_DNA"/>
</dbReference>
<name>A0A2U0I3Y3_9FLAO</name>
<gene>
    <name evidence="2" type="ORF">DDV96_06020</name>
</gene>
<protein>
    <submittedName>
        <fullName evidence="2">Cytochrome C oxidase Cbb3</fullName>
    </submittedName>
</protein>
<dbReference type="OrthoDB" id="1493774at2"/>
<dbReference type="Proteomes" id="UP000245962">
    <property type="component" value="Unassembled WGS sequence"/>
</dbReference>
<sequence>MKINWGTGIVIGIAAFICFIMFFVIKMSTNDKYSYDLVVEEYYKKELAFQQEIDAEENMKLFSEKIKGKRTPEGWLLSFPNELKPEQVSGTVFLYRPSNKQLDFQLPLKLSGLNLLIPNKHLVGGRWNITVHLDYEGKKYMYKEEIVY</sequence>
<dbReference type="Pfam" id="PF05751">
    <property type="entry name" value="FixH"/>
    <property type="match status" value="1"/>
</dbReference>
<evidence type="ECO:0000313" key="2">
    <source>
        <dbReference type="EMBL" id="PVW15821.1"/>
    </source>
</evidence>
<proteinExistence type="predicted"/>
<reference evidence="2 3" key="1">
    <citation type="submission" date="2018-04" db="EMBL/GenBank/DDBJ databases">
        <title>Marixanthomonas spongiae HN-E44 sp. nov., isolated from a marine sponge.</title>
        <authorList>
            <person name="Luo L."/>
            <person name="Zhuang L."/>
        </authorList>
    </citation>
    <scope>NUCLEOTIDE SEQUENCE [LARGE SCALE GENOMIC DNA]</scope>
    <source>
        <strain evidence="2 3">HN-E44</strain>
    </source>
</reference>
<dbReference type="InterPro" id="IPR008620">
    <property type="entry name" value="FixH"/>
</dbReference>
<evidence type="ECO:0000256" key="1">
    <source>
        <dbReference type="SAM" id="Phobius"/>
    </source>
</evidence>
<keyword evidence="1" id="KW-0472">Membrane</keyword>
<keyword evidence="3" id="KW-1185">Reference proteome</keyword>
<evidence type="ECO:0000313" key="3">
    <source>
        <dbReference type="Proteomes" id="UP000245962"/>
    </source>
</evidence>
<comment type="caution">
    <text evidence="2">The sequence shown here is derived from an EMBL/GenBank/DDBJ whole genome shotgun (WGS) entry which is preliminary data.</text>
</comment>
<accession>A0A2U0I3Y3</accession>
<keyword evidence="1" id="KW-1133">Transmembrane helix</keyword>
<dbReference type="AlphaFoldDB" id="A0A2U0I3Y3"/>